<dbReference type="InterPro" id="IPR054613">
    <property type="entry name" value="Peptidase_S78_dom"/>
</dbReference>
<proteinExistence type="predicted"/>
<dbReference type="Pfam" id="PF04586">
    <property type="entry name" value="Peptidase_S78"/>
    <property type="match status" value="1"/>
</dbReference>
<name>A0A942I9R7_9HYPH</name>
<evidence type="ECO:0000313" key="6">
    <source>
        <dbReference type="Proteomes" id="UP000680348"/>
    </source>
</evidence>
<feature type="domain" description="Prohead serine protease" evidence="4">
    <location>
        <begin position="11"/>
        <end position="159"/>
    </location>
</feature>
<dbReference type="Proteomes" id="UP000680348">
    <property type="component" value="Unassembled WGS sequence"/>
</dbReference>
<dbReference type="EMBL" id="JAGWCR010000006">
    <property type="protein sequence ID" value="MBS3649671.1"/>
    <property type="molecule type" value="Genomic_DNA"/>
</dbReference>
<evidence type="ECO:0000256" key="2">
    <source>
        <dbReference type="ARBA" id="ARBA00022670"/>
    </source>
</evidence>
<dbReference type="InterPro" id="IPR006433">
    <property type="entry name" value="Prohead_protease"/>
</dbReference>
<protein>
    <submittedName>
        <fullName evidence="5">HK97 family phage prohead protease</fullName>
    </submittedName>
</protein>
<keyword evidence="2 5" id="KW-0645">Protease</keyword>
<accession>A0A942I9R7</accession>
<dbReference type="AlphaFoldDB" id="A0A942I9R7"/>
<dbReference type="GO" id="GO:0006508">
    <property type="term" value="P:proteolysis"/>
    <property type="evidence" value="ECO:0007669"/>
    <property type="project" value="UniProtKB-KW"/>
</dbReference>
<dbReference type="NCBIfam" id="TIGR01543">
    <property type="entry name" value="proheadase_HK97"/>
    <property type="match status" value="1"/>
</dbReference>
<evidence type="ECO:0000259" key="4">
    <source>
        <dbReference type="Pfam" id="PF04586"/>
    </source>
</evidence>
<sequence>MRLGLLKRKKRSPEMTGESKVVAGHAVLWNAVTTIGRDFRERFAPGSLTNSLRKADVRALLDHDTGRVVGRVSAGTLRLREDATGLLVEIDADLTTPDGQTLAGTVGRRDVTGFSPSFRVLEEDWTTGGPLPLRTILEAELIEVSVVSFPAYPQTNASLRDAISAHQRLIAKMERDQRLRGLA</sequence>
<dbReference type="GO" id="GO:0008233">
    <property type="term" value="F:peptidase activity"/>
    <property type="evidence" value="ECO:0007669"/>
    <property type="project" value="UniProtKB-KW"/>
</dbReference>
<keyword evidence="6" id="KW-1185">Reference proteome</keyword>
<keyword evidence="3" id="KW-0378">Hydrolase</keyword>
<evidence type="ECO:0000313" key="5">
    <source>
        <dbReference type="EMBL" id="MBS3649671.1"/>
    </source>
</evidence>
<reference evidence="5" key="1">
    <citation type="submission" date="2021-04" db="EMBL/GenBank/DDBJ databases">
        <title>Pseudaminobacter soli sp. nov., isolated from paddy soil contaminated by heavy metals.</title>
        <authorList>
            <person name="Zhang K."/>
        </authorList>
    </citation>
    <scope>NUCLEOTIDE SEQUENCE</scope>
    <source>
        <strain evidence="5">19-2017</strain>
    </source>
</reference>
<organism evidence="5 6">
    <name type="scientific">Pseudaminobacter soli</name>
    <name type="common">ex Zhang et al. 2022</name>
    <dbReference type="NCBI Taxonomy" id="2831468"/>
    <lineage>
        <taxon>Bacteria</taxon>
        <taxon>Pseudomonadati</taxon>
        <taxon>Pseudomonadota</taxon>
        <taxon>Alphaproteobacteria</taxon>
        <taxon>Hyphomicrobiales</taxon>
        <taxon>Phyllobacteriaceae</taxon>
        <taxon>Pseudaminobacter</taxon>
    </lineage>
</organism>
<keyword evidence="1" id="KW-1188">Viral release from host cell</keyword>
<gene>
    <name evidence="5" type="ORF">KEU06_13745</name>
</gene>
<evidence type="ECO:0000256" key="3">
    <source>
        <dbReference type="ARBA" id="ARBA00022801"/>
    </source>
</evidence>
<evidence type="ECO:0000256" key="1">
    <source>
        <dbReference type="ARBA" id="ARBA00022612"/>
    </source>
</evidence>
<comment type="caution">
    <text evidence="5">The sequence shown here is derived from an EMBL/GenBank/DDBJ whole genome shotgun (WGS) entry which is preliminary data.</text>
</comment>